<organism evidence="4 5">
    <name type="scientific">Funneliformis mosseae</name>
    <name type="common">Endomycorrhizal fungus</name>
    <name type="synonym">Glomus mosseae</name>
    <dbReference type="NCBI Taxonomy" id="27381"/>
    <lineage>
        <taxon>Eukaryota</taxon>
        <taxon>Fungi</taxon>
        <taxon>Fungi incertae sedis</taxon>
        <taxon>Mucoromycota</taxon>
        <taxon>Glomeromycotina</taxon>
        <taxon>Glomeromycetes</taxon>
        <taxon>Glomerales</taxon>
        <taxon>Glomeraceae</taxon>
        <taxon>Funneliformis</taxon>
    </lineage>
</organism>
<dbReference type="EMBL" id="CAJVPP010004871">
    <property type="protein sequence ID" value="CAG8656636.1"/>
    <property type="molecule type" value="Genomic_DNA"/>
</dbReference>
<accession>A0A9N9E127</accession>
<dbReference type="SUPFAM" id="SSF56300">
    <property type="entry name" value="Metallo-dependent phosphatases"/>
    <property type="match status" value="1"/>
</dbReference>
<comment type="caution">
    <text evidence="4">The sequence shown here is derived from an EMBL/GenBank/DDBJ whole genome shotgun (WGS) entry which is preliminary data.</text>
</comment>
<dbReference type="Pfam" id="PF19272">
    <property type="entry name" value="ASMase_C"/>
    <property type="match status" value="1"/>
</dbReference>
<name>A0A9N9E127_FUNMO</name>
<dbReference type="Proteomes" id="UP000789375">
    <property type="component" value="Unassembled WGS sequence"/>
</dbReference>
<dbReference type="GO" id="GO:0005615">
    <property type="term" value="C:extracellular space"/>
    <property type="evidence" value="ECO:0007669"/>
    <property type="project" value="TreeGrafter"/>
</dbReference>
<proteinExistence type="predicted"/>
<evidence type="ECO:0000313" key="4">
    <source>
        <dbReference type="EMBL" id="CAG8656636.1"/>
    </source>
</evidence>
<gene>
    <name evidence="4" type="ORF">FMOSSE_LOCUS11736</name>
</gene>
<dbReference type="AlphaFoldDB" id="A0A9N9E127"/>
<keyword evidence="2" id="KW-0325">Glycoprotein</keyword>
<dbReference type="PANTHER" id="PTHR10340">
    <property type="entry name" value="SPHINGOMYELIN PHOSPHODIESTERASE"/>
    <property type="match status" value="1"/>
</dbReference>
<protein>
    <submittedName>
        <fullName evidence="4">14132_t:CDS:1</fullName>
    </submittedName>
</protein>
<dbReference type="GO" id="GO:0000298">
    <property type="term" value="F:endopolyphosphatase activity"/>
    <property type="evidence" value="ECO:0007669"/>
    <property type="project" value="TreeGrafter"/>
</dbReference>
<keyword evidence="5" id="KW-1185">Reference proteome</keyword>
<sequence length="451" mass="51783">MWTPFNNILPWLIGTYMTRFIEAAIPINVNDLHSSQQHTFRINDINNVEMSGKFLHISGSTLLFTSSDIHLDPYYLPNRNPKSYCRLYASKLKKNKSGQFGTVGSKCDTPLALADSAFSFLKENFQDVDFVIYTGDSLRHDRDPNFPFLKEDVVLGHGAIVKYVTETFNLSKTKFIPTLGNNDEWTHNQLEGGTNTLFGNLTKIWAPLNLNLTSDFANGGYYRQDVNAKLSVLSLNSLYFYENNEKIRDCHHTQSPGSIQLKWIEDQLKNMREEGRVVYIAQHVPLLDSDGEPSFLPKCQNKFVQLLGKFSDVVYGHFTGHTNLDALTFLTESDNFRDKYNLHYLDRDEGPSKKSVNNIVLVMYNAPSIVPGKYSTSLGTFGELTDYIQYYLDIEKANVIGRAIWEIEYIATETYNMKQLSPSEWSKVLRKMKYKHSKAWKNYIKFFTLSS</sequence>
<evidence type="ECO:0000259" key="3">
    <source>
        <dbReference type="Pfam" id="PF19272"/>
    </source>
</evidence>
<dbReference type="PANTHER" id="PTHR10340:SF55">
    <property type="entry name" value="ENDOPOLYPHOSPHATASE"/>
    <property type="match status" value="1"/>
</dbReference>
<dbReference type="GO" id="GO:0008081">
    <property type="term" value="F:phosphoric diester hydrolase activity"/>
    <property type="evidence" value="ECO:0007669"/>
    <property type="project" value="TreeGrafter"/>
</dbReference>
<dbReference type="GO" id="GO:0000324">
    <property type="term" value="C:fungal-type vacuole"/>
    <property type="evidence" value="ECO:0007669"/>
    <property type="project" value="TreeGrafter"/>
</dbReference>
<evidence type="ECO:0000313" key="5">
    <source>
        <dbReference type="Proteomes" id="UP000789375"/>
    </source>
</evidence>
<reference evidence="4" key="1">
    <citation type="submission" date="2021-06" db="EMBL/GenBank/DDBJ databases">
        <authorList>
            <person name="Kallberg Y."/>
            <person name="Tangrot J."/>
            <person name="Rosling A."/>
        </authorList>
    </citation>
    <scope>NUCLEOTIDE SEQUENCE</scope>
    <source>
        <strain evidence="4">87-6 pot B 2015</strain>
    </source>
</reference>
<dbReference type="Gene3D" id="3.60.21.10">
    <property type="match status" value="1"/>
</dbReference>
<evidence type="ECO:0000256" key="2">
    <source>
        <dbReference type="ARBA" id="ARBA00023180"/>
    </source>
</evidence>
<dbReference type="InterPro" id="IPR045473">
    <property type="entry name" value="ASM_C"/>
</dbReference>
<evidence type="ECO:0000256" key="1">
    <source>
        <dbReference type="ARBA" id="ARBA00022801"/>
    </source>
</evidence>
<dbReference type="InterPro" id="IPR029052">
    <property type="entry name" value="Metallo-depent_PP-like"/>
</dbReference>
<keyword evidence="1" id="KW-0378">Hydrolase</keyword>
<feature type="domain" description="Sphingomyelin phosphodiesterase C-terminal" evidence="3">
    <location>
        <begin position="383"/>
        <end position="450"/>
    </location>
</feature>
<dbReference type="GO" id="GO:0006798">
    <property type="term" value="P:polyphosphate catabolic process"/>
    <property type="evidence" value="ECO:0007669"/>
    <property type="project" value="TreeGrafter"/>
</dbReference>
<dbReference type="GO" id="GO:0004309">
    <property type="term" value="F:exopolyphosphatase activity"/>
    <property type="evidence" value="ECO:0007669"/>
    <property type="project" value="TreeGrafter"/>
</dbReference>